<dbReference type="Gene3D" id="1.50.10.10">
    <property type="match status" value="1"/>
</dbReference>
<reference evidence="4 5" key="1">
    <citation type="submission" date="2019-09" db="EMBL/GenBank/DDBJ databases">
        <title>Draft genome sequences of 48 bacterial type strains from the CCUG.</title>
        <authorList>
            <person name="Tunovic T."/>
            <person name="Pineiro-Iglesias B."/>
            <person name="Unosson C."/>
            <person name="Inganas E."/>
            <person name="Ohlen M."/>
            <person name="Cardew S."/>
            <person name="Jensie-Markopoulos S."/>
            <person name="Salva-Serra F."/>
            <person name="Jaen-Luchoro D."/>
            <person name="Karlsson R."/>
            <person name="Svensson-Stadler L."/>
            <person name="Chun J."/>
            <person name="Moore E."/>
        </authorList>
    </citation>
    <scope>NUCLEOTIDE SEQUENCE [LARGE SCALE GENOMIC DNA]</scope>
    <source>
        <strain evidence="4 5">CCUG 30977</strain>
    </source>
</reference>
<dbReference type="GO" id="GO:0005975">
    <property type="term" value="P:carbohydrate metabolic process"/>
    <property type="evidence" value="ECO:0007669"/>
    <property type="project" value="InterPro"/>
</dbReference>
<dbReference type="Pfam" id="PF07221">
    <property type="entry name" value="GlcNAc_2-epim"/>
    <property type="match status" value="1"/>
</dbReference>
<feature type="coiled-coil region" evidence="3">
    <location>
        <begin position="130"/>
        <end position="157"/>
    </location>
</feature>
<dbReference type="AlphaFoldDB" id="A0A643FF21"/>
<comment type="similarity">
    <text evidence="1">Belongs to the N-acylglucosamine 2-epimerase family.</text>
</comment>
<dbReference type="InterPro" id="IPR012341">
    <property type="entry name" value="6hp_glycosidase-like_sf"/>
</dbReference>
<dbReference type="SUPFAM" id="SSF48208">
    <property type="entry name" value="Six-hairpin glycosidases"/>
    <property type="match status" value="1"/>
</dbReference>
<dbReference type="Proteomes" id="UP000430120">
    <property type="component" value="Unassembled WGS sequence"/>
</dbReference>
<evidence type="ECO:0000313" key="4">
    <source>
        <dbReference type="EMBL" id="KAB0584139.1"/>
    </source>
</evidence>
<gene>
    <name evidence="4" type="ORF">F7Q92_05405</name>
</gene>
<evidence type="ECO:0000313" key="5">
    <source>
        <dbReference type="Proteomes" id="UP000430120"/>
    </source>
</evidence>
<dbReference type="OrthoDB" id="9806359at2"/>
<evidence type="ECO:0000256" key="1">
    <source>
        <dbReference type="ARBA" id="ARBA00008558"/>
    </source>
</evidence>
<comment type="caution">
    <text evidence="4">The sequence shown here is derived from an EMBL/GenBank/DDBJ whole genome shotgun (WGS) entry which is preliminary data.</text>
</comment>
<accession>A0A643FF21</accession>
<dbReference type="RefSeq" id="WP_151123161.1">
    <property type="nucleotide sequence ID" value="NZ_CP088081.1"/>
</dbReference>
<dbReference type="PANTHER" id="PTHR15108">
    <property type="entry name" value="N-ACYLGLUCOSAMINE-2-EPIMERASE"/>
    <property type="match status" value="1"/>
</dbReference>
<keyword evidence="2 4" id="KW-0413">Isomerase</keyword>
<dbReference type="InterPro" id="IPR010819">
    <property type="entry name" value="AGE/CE"/>
</dbReference>
<protein>
    <submittedName>
        <fullName evidence="4">AGE family epimerase/isomerase</fullName>
    </submittedName>
</protein>
<dbReference type="FunFam" id="1.50.10.10:FF:000057">
    <property type="entry name" value="N-acylglucosamine 2-epimerase"/>
    <property type="match status" value="1"/>
</dbReference>
<dbReference type="EMBL" id="VZPB01000008">
    <property type="protein sequence ID" value="KAB0584139.1"/>
    <property type="molecule type" value="Genomic_DNA"/>
</dbReference>
<evidence type="ECO:0000256" key="3">
    <source>
        <dbReference type="SAM" id="Coils"/>
    </source>
</evidence>
<dbReference type="InterPro" id="IPR008928">
    <property type="entry name" value="6-hairpin_glycosidase_sf"/>
</dbReference>
<keyword evidence="5" id="KW-1185">Reference proteome</keyword>
<proteinExistence type="inferred from homology"/>
<evidence type="ECO:0000256" key="2">
    <source>
        <dbReference type="ARBA" id="ARBA00023235"/>
    </source>
</evidence>
<organism evidence="4 5">
    <name type="scientific">Ideonella dechloratans</name>
    <dbReference type="NCBI Taxonomy" id="36863"/>
    <lineage>
        <taxon>Bacteria</taxon>
        <taxon>Pseudomonadati</taxon>
        <taxon>Pseudomonadota</taxon>
        <taxon>Betaproteobacteria</taxon>
        <taxon>Burkholderiales</taxon>
        <taxon>Sphaerotilaceae</taxon>
        <taxon>Ideonella</taxon>
    </lineage>
</organism>
<name>A0A643FF21_IDEDE</name>
<keyword evidence="3" id="KW-0175">Coiled coil</keyword>
<sequence>MRSTPDFRDPAFLQQHLLQTMAFYDDRCVDPSGGLYQFYRDDGSVYDHTTRHLVSSTRFVVTHAMMARRFPAHPRAAHWRDTARHALRFVQDVHRDEASGGYLWLLRWRNGQCEAVDATQHAYGLAFVLLAQAQAVLAGLEEARPALQQTLALMEQRFWEPATGLYADEAGPGWALRPYRGQNANMHACEALMAAHEATGDAFCLQRAHTLAQHVTQTLAGRCHGWVWEHFHTDWTPDWDFNRHDPANLFRPWGYQVGHWTEWAKLLLTLERLSPDDADTGWMLPRARELFAAAVHLGWDNAHGGLVYGLGPLGDPATDTHLKVSDGDKYHWVQAETLAAAAALAQRTGEGGYWDWYDRIWAYAWRHFVDHDHGAWYRILGPDNRKLTDEKSPAGKVDYHNLGACHEVLDTLAR</sequence>
<dbReference type="GO" id="GO:0016853">
    <property type="term" value="F:isomerase activity"/>
    <property type="evidence" value="ECO:0007669"/>
    <property type="project" value="UniProtKB-KW"/>
</dbReference>